<sequence length="629" mass="70499">MSEIIQPLTVVKITKNNGPLAQIWLAANMTNLSRGSVQQTDVVESAKELAKVTGCIKTNNSDRNNNEDDNEDETFKHITLRTSGELLQGIVRVYSKQAGFLLSDIKDTLSKISALFKTNQRINITLNKTNTITRIDQLILEDAVTENEVLTTPGLEFLDETPIPTGLLGKDNASPRKVRGAVPWMGDTSIEVGRKFGTDEALDDRISSGLDLNFDIDSTNLSNSLHSKTFEEGTRNTTNNDISIITSTNQDIQKDTFMSTLENDDFGVEANQSDVEWDLGITENDNINNNNANNENYINDAGSDISIETGRRADDMSMTNEPTDFGFNLDIDKEDINMIDEESEIEPTVEGTNEVKEKTREPRHRRNSALINVNAIQSDKDTELNQRIIENRHTVKQYSDVNTRRSQPLQMTQKRLWTQVTDSMSYLPTNILQELINSNALKRQKLNPSDDSDDNVNFSLSMADDNGSDGLDEAPLDQQEQNIGSDIENEMPYEANIDQPTDLDLNDDALSENTILTEQSQSSSQSQKVKVTTGETVSESLVNMAELLRTHFIDNDSVDFEQVLDIKTKKNLTEEQVFAPTTTKKVASKSFFEMLSLANTGCIEMNQEEEFGKIDIKTTHVLYEKFIEV</sequence>
<dbReference type="CDD" id="cd21791">
    <property type="entry name" value="Rad21_Rec8_M_ScScc1p-like"/>
    <property type="match status" value="1"/>
</dbReference>
<protein>
    <recommendedName>
        <fullName evidence="9">Rad21/Rec8-like protein N-terminal domain-containing protein</fullName>
    </recommendedName>
</protein>
<dbReference type="STRING" id="1071380.I2H5C6"/>
<feature type="domain" description="Rad21/Rec8-like protein C-terminal eukaryotic" evidence="5">
    <location>
        <begin position="575"/>
        <end position="617"/>
    </location>
</feature>
<dbReference type="OMA" id="IWLASNM"/>
<dbReference type="GO" id="GO:0007076">
    <property type="term" value="P:mitotic chromosome condensation"/>
    <property type="evidence" value="ECO:0007669"/>
    <property type="project" value="EnsemblFungi"/>
</dbReference>
<dbReference type="GO" id="GO:0005739">
    <property type="term" value="C:mitochondrion"/>
    <property type="evidence" value="ECO:0007669"/>
    <property type="project" value="EnsemblFungi"/>
</dbReference>
<dbReference type="eggNOG" id="KOG1213">
    <property type="taxonomic scope" value="Eukaryota"/>
</dbReference>
<dbReference type="Pfam" id="PF04825">
    <property type="entry name" value="Rad21_Rec8_N"/>
    <property type="match status" value="1"/>
</dbReference>
<keyword evidence="8" id="KW-1185">Reference proteome</keyword>
<dbReference type="InterPro" id="IPR023093">
    <property type="entry name" value="ScpA-like_C"/>
</dbReference>
<dbReference type="GeneID" id="14496679"/>
<dbReference type="GO" id="GO:0019901">
    <property type="term" value="F:protein kinase binding"/>
    <property type="evidence" value="ECO:0007669"/>
    <property type="project" value="EnsemblFungi"/>
</dbReference>
<dbReference type="GO" id="GO:0000086">
    <property type="term" value="P:G2/M transition of mitotic cell cycle"/>
    <property type="evidence" value="ECO:0007669"/>
    <property type="project" value="EnsemblFungi"/>
</dbReference>
<dbReference type="InterPro" id="IPR006909">
    <property type="entry name" value="Rad21/Rec8_C_eu"/>
</dbReference>
<dbReference type="GO" id="GO:0006915">
    <property type="term" value="P:apoptotic process"/>
    <property type="evidence" value="ECO:0007669"/>
    <property type="project" value="EnsemblFungi"/>
</dbReference>
<evidence type="ECO:0000256" key="1">
    <source>
        <dbReference type="ARBA" id="ARBA00004123"/>
    </source>
</evidence>
<feature type="region of interest" description="Disordered" evidence="4">
    <location>
        <begin position="443"/>
        <end position="475"/>
    </location>
</feature>
<dbReference type="RefSeq" id="XP_004181097.1">
    <property type="nucleotide sequence ID" value="XM_004181049.1"/>
</dbReference>
<dbReference type="FunCoup" id="I2H5C6">
    <property type="interactions" value="238"/>
</dbReference>
<dbReference type="AlphaFoldDB" id="I2H5C6"/>
<dbReference type="HOGENOM" id="CLU_462364_0_0_1"/>
<feature type="region of interest" description="Disordered" evidence="4">
    <location>
        <begin position="345"/>
        <end position="364"/>
    </location>
</feature>
<accession>I2H5C6</accession>
<evidence type="ECO:0000313" key="8">
    <source>
        <dbReference type="Proteomes" id="UP000002866"/>
    </source>
</evidence>
<dbReference type="OrthoDB" id="10071381at2759"/>
<feature type="compositionally biased region" description="Acidic residues" evidence="4">
    <location>
        <begin position="466"/>
        <end position="475"/>
    </location>
</feature>
<gene>
    <name evidence="7" type="primary">TBLA0F00340</name>
    <name evidence="7" type="ORF">TBLA_0F00340</name>
</gene>
<evidence type="ECO:0000259" key="6">
    <source>
        <dbReference type="Pfam" id="PF04825"/>
    </source>
</evidence>
<evidence type="ECO:0008006" key="9">
    <source>
        <dbReference type="Google" id="ProtNLM"/>
    </source>
</evidence>
<dbReference type="Pfam" id="PF04824">
    <property type="entry name" value="Rad21_Rec8"/>
    <property type="match status" value="1"/>
</dbReference>
<feature type="domain" description="Rad21/Rec8-like protein N-terminal" evidence="6">
    <location>
        <begin position="12"/>
        <end position="130"/>
    </location>
</feature>
<dbReference type="InterPro" id="IPR039781">
    <property type="entry name" value="Rad21/Rec8-like"/>
</dbReference>
<evidence type="ECO:0000256" key="2">
    <source>
        <dbReference type="ARBA" id="ARBA00009870"/>
    </source>
</evidence>
<dbReference type="InterPro" id="IPR006910">
    <property type="entry name" value="Rad21_Rec8_N"/>
</dbReference>
<dbReference type="InParanoid" id="I2H5C6"/>
<evidence type="ECO:0000259" key="5">
    <source>
        <dbReference type="Pfam" id="PF04824"/>
    </source>
</evidence>
<dbReference type="InterPro" id="IPR036390">
    <property type="entry name" value="WH_DNA-bd_sf"/>
</dbReference>
<dbReference type="GO" id="GO:0030892">
    <property type="term" value="C:mitotic cohesin complex"/>
    <property type="evidence" value="ECO:0007669"/>
    <property type="project" value="EnsemblFungi"/>
</dbReference>
<evidence type="ECO:0000313" key="7">
    <source>
        <dbReference type="EMBL" id="CCH61578.1"/>
    </source>
</evidence>
<dbReference type="PANTHER" id="PTHR12585:SF69">
    <property type="entry name" value="FI11703P"/>
    <property type="match status" value="1"/>
</dbReference>
<dbReference type="EMBL" id="HE806321">
    <property type="protein sequence ID" value="CCH61578.1"/>
    <property type="molecule type" value="Genomic_DNA"/>
</dbReference>
<reference evidence="7 8" key="1">
    <citation type="journal article" date="2011" name="Proc. Natl. Acad. Sci. U.S.A.">
        <title>Evolutionary erosion of yeast sex chromosomes by mating-type switching accidents.</title>
        <authorList>
            <person name="Gordon J.L."/>
            <person name="Armisen D."/>
            <person name="Proux-Wera E."/>
            <person name="Oheigeartaigh S.S."/>
            <person name="Byrne K.P."/>
            <person name="Wolfe K.H."/>
        </authorList>
    </citation>
    <scope>NUCLEOTIDE SEQUENCE [LARGE SCALE GENOMIC DNA]</scope>
    <source>
        <strain evidence="8">ATCC 34711 / CBS 6284 / DSM 70876 / NBRC 10599 / NRRL Y-10934 / UCD 77-7</strain>
    </source>
</reference>
<evidence type="ECO:0000256" key="3">
    <source>
        <dbReference type="ARBA" id="ARBA00023242"/>
    </source>
</evidence>
<comment type="similarity">
    <text evidence="2">Belongs to the rad21 family.</text>
</comment>
<dbReference type="Proteomes" id="UP000002866">
    <property type="component" value="Chromosome 6"/>
</dbReference>
<dbReference type="SUPFAM" id="SSF46785">
    <property type="entry name" value="Winged helix' DNA-binding domain"/>
    <property type="match status" value="1"/>
</dbReference>
<evidence type="ECO:0000256" key="4">
    <source>
        <dbReference type="SAM" id="MobiDB-lite"/>
    </source>
</evidence>
<keyword evidence="3" id="KW-0539">Nucleus</keyword>
<dbReference type="PANTHER" id="PTHR12585">
    <property type="entry name" value="SCC1 / RAD21 FAMILY MEMBER"/>
    <property type="match status" value="1"/>
</dbReference>
<organism evidence="7 8">
    <name type="scientific">Henningerozyma blattae (strain ATCC 34711 / CBS 6284 / DSM 70876 / NBRC 10599 / NRRL Y-10934 / UCD 77-7)</name>
    <name type="common">Yeast</name>
    <name type="synonym">Tetrapisispora blattae</name>
    <dbReference type="NCBI Taxonomy" id="1071380"/>
    <lineage>
        <taxon>Eukaryota</taxon>
        <taxon>Fungi</taxon>
        <taxon>Dikarya</taxon>
        <taxon>Ascomycota</taxon>
        <taxon>Saccharomycotina</taxon>
        <taxon>Saccharomycetes</taxon>
        <taxon>Saccharomycetales</taxon>
        <taxon>Saccharomycetaceae</taxon>
        <taxon>Henningerozyma</taxon>
    </lineage>
</organism>
<dbReference type="GO" id="GO:1990414">
    <property type="term" value="P:replication-born double-strand break repair via sister chromatid exchange"/>
    <property type="evidence" value="ECO:0007669"/>
    <property type="project" value="EnsemblFungi"/>
</dbReference>
<comment type="subcellular location">
    <subcellularLocation>
        <location evidence="1">Nucleus</location>
    </subcellularLocation>
</comment>
<dbReference type="GO" id="GO:0000794">
    <property type="term" value="C:condensed nuclear chromosome"/>
    <property type="evidence" value="ECO:0007669"/>
    <property type="project" value="EnsemblFungi"/>
</dbReference>
<dbReference type="GO" id="GO:0003682">
    <property type="term" value="F:chromatin binding"/>
    <property type="evidence" value="ECO:0007669"/>
    <property type="project" value="EnsemblFungi"/>
</dbReference>
<proteinExistence type="inferred from homology"/>
<dbReference type="KEGG" id="tbl:TBLA_0F00340"/>
<dbReference type="Gene3D" id="1.10.10.580">
    <property type="entry name" value="Structural maintenance of chromosome 1. Chain E"/>
    <property type="match status" value="1"/>
</dbReference>
<name>I2H5C6_HENB6</name>
<feature type="compositionally biased region" description="Polar residues" evidence="4">
    <location>
        <begin position="443"/>
        <end position="460"/>
    </location>
</feature>
<dbReference type="GO" id="GO:0034087">
    <property type="term" value="P:establishment of mitotic sister chromatid cohesion"/>
    <property type="evidence" value="ECO:0007669"/>
    <property type="project" value="EnsemblFungi"/>
</dbReference>